<dbReference type="GeneID" id="96778594"/>
<keyword evidence="1" id="KW-0812">Transmembrane</keyword>
<sequence length="363" mass="41852">MANFDWQAQLEKRRRRTKYERIGTLILLVFILGFSLWRIFYANTPEYALEKLGKAIESQDAAEMQRYCDISSVTSHAYDDLTRDMFAQDASLPDQTKVMFEQFYIKIKPQVTEGTCQLITAYVQNGSWLQPGGDNLLKGRQLGIDYEYLVERSQLRNTKFVKIESVSHTKDTAMAKVQVRDEYTGTLFILNLLLNQKEDNWQVTKILNYRDFLDFIGPIQTSGLMAYTRATQNIIDKYNDILDTQQTNFKKMTATEDGRLTSTQRSKLAGYIKSDIIPALEKRQQELDEIPVNDGAQYLKEMRSQEARLSIESWQHFLTGIENDSTSELNLAKALHAEALDIQHRIEDLLKNSAVSRISKTIP</sequence>
<keyword evidence="1" id="KW-1133">Transmembrane helix</keyword>
<feature type="transmembrane region" description="Helical" evidence="1">
    <location>
        <begin position="22"/>
        <end position="41"/>
    </location>
</feature>
<name>A0A6I2UGC0_9FIRM</name>
<dbReference type="RefSeq" id="WP_154406820.1">
    <property type="nucleotide sequence ID" value="NZ_VUNR01000010.1"/>
</dbReference>
<protein>
    <submittedName>
        <fullName evidence="2">DUF2939 domain-containing protein</fullName>
    </submittedName>
</protein>
<evidence type="ECO:0000256" key="1">
    <source>
        <dbReference type="SAM" id="Phobius"/>
    </source>
</evidence>
<evidence type="ECO:0000313" key="2">
    <source>
        <dbReference type="EMBL" id="MSU08660.1"/>
    </source>
</evidence>
<dbReference type="Proteomes" id="UP000433181">
    <property type="component" value="Unassembled WGS sequence"/>
</dbReference>
<keyword evidence="3" id="KW-1185">Reference proteome</keyword>
<gene>
    <name evidence="2" type="ORF">FYJ84_06650</name>
</gene>
<proteinExistence type="predicted"/>
<accession>A0A6I2UGC0</accession>
<comment type="caution">
    <text evidence="2">The sequence shown here is derived from an EMBL/GenBank/DDBJ whole genome shotgun (WGS) entry which is preliminary data.</text>
</comment>
<keyword evidence="1" id="KW-0472">Membrane</keyword>
<dbReference type="AlphaFoldDB" id="A0A6I2UGC0"/>
<evidence type="ECO:0000313" key="3">
    <source>
        <dbReference type="Proteomes" id="UP000433181"/>
    </source>
</evidence>
<organism evidence="2 3">
    <name type="scientific">Anaerovibrio slackiae</name>
    <dbReference type="NCBI Taxonomy" id="2652309"/>
    <lineage>
        <taxon>Bacteria</taxon>
        <taxon>Bacillati</taxon>
        <taxon>Bacillota</taxon>
        <taxon>Negativicutes</taxon>
        <taxon>Selenomonadales</taxon>
        <taxon>Selenomonadaceae</taxon>
        <taxon>Anaerovibrio</taxon>
    </lineage>
</organism>
<reference evidence="2 3" key="1">
    <citation type="submission" date="2019-08" db="EMBL/GenBank/DDBJ databases">
        <title>In-depth cultivation of the pig gut microbiome towards novel bacterial diversity and tailored functional studies.</title>
        <authorList>
            <person name="Wylensek D."/>
            <person name="Hitch T.C.A."/>
            <person name="Clavel T."/>
        </authorList>
    </citation>
    <scope>NUCLEOTIDE SEQUENCE [LARGE SCALE GENOMIC DNA]</scope>
    <source>
        <strain evidence="2 3">WCA-693-APC-5D-A</strain>
    </source>
</reference>
<dbReference type="EMBL" id="VUNR01000010">
    <property type="protein sequence ID" value="MSU08660.1"/>
    <property type="molecule type" value="Genomic_DNA"/>
</dbReference>